<feature type="transmembrane region" description="Helical" evidence="6">
    <location>
        <begin position="278"/>
        <end position="299"/>
    </location>
</feature>
<sequence length="787" mass="84743">MTHKRLALLWALIVCLLVGHNAWLWLGKRVVPDTDILALLPLEERDAVLQESFTHMVDSAQQRVVVLVGAREWIDAGHAADAFRAVLAPHAELIALDTVGEEGQANWLAGLQPHATLLLGAAQEKQLREEPAAFWTGNALARLYSAFSGPKLGAFRDDPFGLFAGWAQERAGETPVRPRDGRLFVAGEGRQYVLLTYTMKPSAFSLGAQQRVVPLLDEATQAVRQAVPAAEVIKAGVVLHAAAAGSQASREVHTIGLGSLIGIVLLTWLTFRSVKPIGLTLLAIGVGFLGALSVCWLLFGRIHLLTLVFGASLIGVAQDYGIYFLCHRLGADRGLDSPRLLRRLLPGLGLTLLAAVIGYMGLALTPFPGLRHMAVFSALGLVFAWLTVVCWFPLLIKADTLRAGPIARRYRVVIARWPRFSNGPLTLVLAALLGVFVALGWSRLKTNDDIRSLQSSPAALVSDQIKLGKLLDAPSPVQYYLVRGGSPDEVLQREEALKRRLDPLVEEGHIAGYQALSNWVPSARAQAERLALVDAKLLGANGPLAALAREIGEDADWAAQTAAHLRSTAAPMRLEAFMRAQASEPWRHLWLGKVDGVYASIVGLRGMQYASIPVLGRAAEGMEGVQWVDKVGGISSVLGRYRAYMGWVVLAAYAVVFVVLLPRYRGRTWRVLAPTALASALTLALLGYVGQGLQLFHVLALMLLLGVGVDYGIFMQEEHERGTDAPWLAVGLSAASTLLGFGLLGLSGTPALQAFGLTMLLGTALVWLGAPCFTVTKEEPHVSAVLA</sequence>
<feature type="transmembrane region" description="Helical" evidence="6">
    <location>
        <begin position="373"/>
        <end position="396"/>
    </location>
</feature>
<dbReference type="PANTHER" id="PTHR33406">
    <property type="entry name" value="MEMBRANE PROTEIN MJ1562-RELATED"/>
    <property type="match status" value="1"/>
</dbReference>
<evidence type="ECO:0000313" key="9">
    <source>
        <dbReference type="Proteomes" id="UP001595665"/>
    </source>
</evidence>
<keyword evidence="9" id="KW-1185">Reference proteome</keyword>
<feature type="transmembrane region" description="Helical" evidence="6">
    <location>
        <begin position="752"/>
        <end position="770"/>
    </location>
</feature>
<gene>
    <name evidence="8" type="ORF">ACFOPH_08735</name>
</gene>
<feature type="transmembrane region" description="Helical" evidence="6">
    <location>
        <begin position="644"/>
        <end position="664"/>
    </location>
</feature>
<evidence type="ECO:0000256" key="5">
    <source>
        <dbReference type="ARBA" id="ARBA00023136"/>
    </source>
</evidence>
<reference evidence="9" key="1">
    <citation type="journal article" date="2019" name="Int. J. Syst. Evol. Microbiol.">
        <title>The Global Catalogue of Microorganisms (GCM) 10K type strain sequencing project: providing services to taxonomists for standard genome sequencing and annotation.</title>
        <authorList>
            <consortium name="The Broad Institute Genomics Platform"/>
            <consortium name="The Broad Institute Genome Sequencing Center for Infectious Disease"/>
            <person name="Wu L."/>
            <person name="Ma J."/>
        </authorList>
    </citation>
    <scope>NUCLEOTIDE SEQUENCE [LARGE SCALE GENOMIC DNA]</scope>
    <source>
        <strain evidence="9">CCM 7480</strain>
    </source>
</reference>
<feature type="transmembrane region" description="Helical" evidence="6">
    <location>
        <begin position="305"/>
        <end position="326"/>
    </location>
</feature>
<evidence type="ECO:0000256" key="6">
    <source>
        <dbReference type="SAM" id="Phobius"/>
    </source>
</evidence>
<name>A0ABV7PIQ2_9BURK</name>
<feature type="transmembrane region" description="Helical" evidence="6">
    <location>
        <begin position="252"/>
        <end position="271"/>
    </location>
</feature>
<feature type="transmembrane region" description="Helical" evidence="6">
    <location>
        <begin position="671"/>
        <end position="689"/>
    </location>
</feature>
<evidence type="ECO:0000313" key="8">
    <source>
        <dbReference type="EMBL" id="MFC3458331.1"/>
    </source>
</evidence>
<keyword evidence="5 6" id="KW-0472">Membrane</keyword>
<organism evidence="8 9">
    <name type="scientific">Massilia haematophila</name>
    <dbReference type="NCBI Taxonomy" id="457923"/>
    <lineage>
        <taxon>Bacteria</taxon>
        <taxon>Pseudomonadati</taxon>
        <taxon>Pseudomonadota</taxon>
        <taxon>Betaproteobacteria</taxon>
        <taxon>Burkholderiales</taxon>
        <taxon>Oxalobacteraceae</taxon>
        <taxon>Telluria group</taxon>
        <taxon>Massilia</taxon>
    </lineage>
</organism>
<keyword evidence="2" id="KW-1003">Cell membrane</keyword>
<dbReference type="InterPro" id="IPR050545">
    <property type="entry name" value="Mycobact_MmpL"/>
</dbReference>
<dbReference type="RefSeq" id="WP_379734791.1">
    <property type="nucleotide sequence ID" value="NZ_JBHRVV010000001.1"/>
</dbReference>
<feature type="transmembrane region" description="Helical" evidence="6">
    <location>
        <begin position="347"/>
        <end position="367"/>
    </location>
</feature>
<accession>A0ABV7PIQ2</accession>
<dbReference type="Pfam" id="PF03176">
    <property type="entry name" value="MMPL"/>
    <property type="match status" value="1"/>
</dbReference>
<evidence type="ECO:0000256" key="2">
    <source>
        <dbReference type="ARBA" id="ARBA00022475"/>
    </source>
</evidence>
<feature type="domain" description="Membrane transport protein MMPL" evidence="7">
    <location>
        <begin position="217"/>
        <end position="420"/>
    </location>
</feature>
<dbReference type="EMBL" id="JBHRVV010000001">
    <property type="protein sequence ID" value="MFC3458331.1"/>
    <property type="molecule type" value="Genomic_DNA"/>
</dbReference>
<comment type="subcellular location">
    <subcellularLocation>
        <location evidence="1">Cell membrane</location>
        <topology evidence="1">Multi-pass membrane protein</topology>
    </subcellularLocation>
</comment>
<dbReference type="PANTHER" id="PTHR33406:SF13">
    <property type="entry name" value="MEMBRANE PROTEIN YDFJ"/>
    <property type="match status" value="1"/>
</dbReference>
<feature type="transmembrane region" description="Helical" evidence="6">
    <location>
        <begin position="417"/>
        <end position="441"/>
    </location>
</feature>
<dbReference type="SUPFAM" id="SSF82866">
    <property type="entry name" value="Multidrug efflux transporter AcrB transmembrane domain"/>
    <property type="match status" value="2"/>
</dbReference>
<dbReference type="Proteomes" id="UP001595665">
    <property type="component" value="Unassembled WGS sequence"/>
</dbReference>
<dbReference type="InterPro" id="IPR004869">
    <property type="entry name" value="MMPL_dom"/>
</dbReference>
<evidence type="ECO:0000259" key="7">
    <source>
        <dbReference type="Pfam" id="PF03176"/>
    </source>
</evidence>
<proteinExistence type="predicted"/>
<evidence type="ECO:0000256" key="1">
    <source>
        <dbReference type="ARBA" id="ARBA00004651"/>
    </source>
</evidence>
<evidence type="ECO:0000256" key="3">
    <source>
        <dbReference type="ARBA" id="ARBA00022692"/>
    </source>
</evidence>
<keyword evidence="3 6" id="KW-0812">Transmembrane</keyword>
<protein>
    <submittedName>
        <fullName evidence="8">MMPL family transporter</fullName>
    </submittedName>
</protein>
<evidence type="ECO:0000256" key="4">
    <source>
        <dbReference type="ARBA" id="ARBA00022989"/>
    </source>
</evidence>
<feature type="transmembrane region" description="Helical" evidence="6">
    <location>
        <begin position="695"/>
        <end position="714"/>
    </location>
</feature>
<feature type="transmembrane region" description="Helical" evidence="6">
    <location>
        <begin position="726"/>
        <end position="746"/>
    </location>
</feature>
<dbReference type="Gene3D" id="1.20.1640.10">
    <property type="entry name" value="Multidrug efflux transporter AcrB transmembrane domain"/>
    <property type="match status" value="2"/>
</dbReference>
<keyword evidence="4 6" id="KW-1133">Transmembrane helix</keyword>
<comment type="caution">
    <text evidence="8">The sequence shown here is derived from an EMBL/GenBank/DDBJ whole genome shotgun (WGS) entry which is preliminary data.</text>
</comment>